<proteinExistence type="predicted"/>
<dbReference type="PANTHER" id="PTHR46498">
    <property type="entry name" value="GTP-BINDING PROTEIN 8"/>
    <property type="match status" value="1"/>
</dbReference>
<gene>
    <name evidence="7" type="ORF">GTA08_BOTSDO11574</name>
</gene>
<dbReference type="OrthoDB" id="391988at2759"/>
<keyword evidence="8" id="KW-1185">Reference proteome</keyword>
<keyword evidence="2" id="KW-0547">Nucleotide-binding</keyword>
<evidence type="ECO:0000256" key="4">
    <source>
        <dbReference type="ARBA" id="ARBA00023134"/>
    </source>
</evidence>
<sequence>MPQCAPTPFTCLRCTRRLLSTSPTPTYARSSIRIATPRIPARHFDTEPINRLLIQRHLSRASKPQPIRSHLPSSPPADLLSPDELAAEERSRAADIERHLAAQQQRKGAAAPPDPLDALRATYPRPHEPHAYITTLPPTDAQLERARAFFVKGSPRYVFTCASFRQFPQDSPLLEVAFLGRSNVGKSSLLNALFGRRSRGSGDSGDVGTAKVSNRAGKTRTMNVFLVGEGVEGGVKAPQTDMHGDVIKGVERERWIGPGKGVAVVDMPGHGHASKVEWGEEIVKYLTKRKQLRRAFVLVDAEHGMKHTDRQLLDLLELNGVPHQVVLSKADKLVMAKLRTNSKEKLRKGLLKLEQAQTKMREELLHREKTGRGLPALGEILAVSSMKSVRADGPEKFDKLGINGLRWAILQAAGLEEA</sequence>
<dbReference type="SUPFAM" id="SSF52540">
    <property type="entry name" value="P-loop containing nucleoside triphosphate hydrolases"/>
    <property type="match status" value="1"/>
</dbReference>
<dbReference type="PANTHER" id="PTHR46498:SF1">
    <property type="entry name" value="GTP-BINDING PROTEIN 8"/>
    <property type="match status" value="1"/>
</dbReference>
<accession>A0A8H4J345</accession>
<protein>
    <submittedName>
        <fullName evidence="7">GTP-binding domain HSR1-related protein</fullName>
    </submittedName>
</protein>
<evidence type="ECO:0000313" key="8">
    <source>
        <dbReference type="Proteomes" id="UP000572817"/>
    </source>
</evidence>
<dbReference type="InterPro" id="IPR027417">
    <property type="entry name" value="P-loop_NTPase"/>
</dbReference>
<evidence type="ECO:0000256" key="2">
    <source>
        <dbReference type="ARBA" id="ARBA00022741"/>
    </source>
</evidence>
<dbReference type="GO" id="GO:0005525">
    <property type="term" value="F:GTP binding"/>
    <property type="evidence" value="ECO:0007669"/>
    <property type="project" value="UniProtKB-KW"/>
</dbReference>
<dbReference type="Gene3D" id="3.40.50.300">
    <property type="entry name" value="P-loop containing nucleotide triphosphate hydrolases"/>
    <property type="match status" value="1"/>
</dbReference>
<reference evidence="7" key="1">
    <citation type="submission" date="2020-04" db="EMBL/GenBank/DDBJ databases">
        <title>Genome Assembly and Annotation of Botryosphaeria dothidea sdau 11-99, a Latent Pathogen of Apple Fruit Ring Rot in China.</title>
        <authorList>
            <person name="Yu C."/>
            <person name="Diao Y."/>
            <person name="Lu Q."/>
            <person name="Zhao J."/>
            <person name="Cui S."/>
            <person name="Peng C."/>
            <person name="He B."/>
            <person name="Liu H."/>
        </authorList>
    </citation>
    <scope>NUCLEOTIDE SEQUENCE [LARGE SCALE GENOMIC DNA]</scope>
    <source>
        <strain evidence="7">Sdau11-99</strain>
    </source>
</reference>
<dbReference type="InterPro" id="IPR030393">
    <property type="entry name" value="G_ENGB_dom"/>
</dbReference>
<feature type="domain" description="EngB-type G" evidence="6">
    <location>
        <begin position="172"/>
        <end position="387"/>
    </location>
</feature>
<feature type="region of interest" description="Disordered" evidence="5">
    <location>
        <begin position="60"/>
        <end position="91"/>
    </location>
</feature>
<organism evidence="7 8">
    <name type="scientific">Botryosphaeria dothidea</name>
    <dbReference type="NCBI Taxonomy" id="55169"/>
    <lineage>
        <taxon>Eukaryota</taxon>
        <taxon>Fungi</taxon>
        <taxon>Dikarya</taxon>
        <taxon>Ascomycota</taxon>
        <taxon>Pezizomycotina</taxon>
        <taxon>Dothideomycetes</taxon>
        <taxon>Dothideomycetes incertae sedis</taxon>
        <taxon>Botryosphaeriales</taxon>
        <taxon>Botryosphaeriaceae</taxon>
        <taxon>Botryosphaeria</taxon>
    </lineage>
</organism>
<dbReference type="GO" id="GO:0046872">
    <property type="term" value="F:metal ion binding"/>
    <property type="evidence" value="ECO:0007669"/>
    <property type="project" value="UniProtKB-KW"/>
</dbReference>
<keyword evidence="4" id="KW-0342">GTP-binding</keyword>
<name>A0A8H4J345_9PEZI</name>
<dbReference type="EMBL" id="WWBZ02000002">
    <property type="protein sequence ID" value="KAF4312410.1"/>
    <property type="molecule type" value="Genomic_DNA"/>
</dbReference>
<dbReference type="Pfam" id="PF01926">
    <property type="entry name" value="MMR_HSR1"/>
    <property type="match status" value="1"/>
</dbReference>
<evidence type="ECO:0000313" key="7">
    <source>
        <dbReference type="EMBL" id="KAF4312410.1"/>
    </source>
</evidence>
<dbReference type="InterPro" id="IPR006073">
    <property type="entry name" value="GTP-bd"/>
</dbReference>
<dbReference type="CDD" id="cd01876">
    <property type="entry name" value="YihA_EngB"/>
    <property type="match status" value="1"/>
</dbReference>
<evidence type="ECO:0000256" key="3">
    <source>
        <dbReference type="ARBA" id="ARBA00022842"/>
    </source>
</evidence>
<dbReference type="PROSITE" id="PS51706">
    <property type="entry name" value="G_ENGB"/>
    <property type="match status" value="1"/>
</dbReference>
<evidence type="ECO:0000256" key="5">
    <source>
        <dbReference type="SAM" id="MobiDB-lite"/>
    </source>
</evidence>
<dbReference type="InterPro" id="IPR052279">
    <property type="entry name" value="EngB_GTPase"/>
</dbReference>
<keyword evidence="3" id="KW-0460">Magnesium</keyword>
<comment type="caution">
    <text evidence="7">The sequence shown here is derived from an EMBL/GenBank/DDBJ whole genome shotgun (WGS) entry which is preliminary data.</text>
</comment>
<dbReference type="Proteomes" id="UP000572817">
    <property type="component" value="Unassembled WGS sequence"/>
</dbReference>
<dbReference type="GO" id="GO:0005739">
    <property type="term" value="C:mitochondrion"/>
    <property type="evidence" value="ECO:0007669"/>
    <property type="project" value="TreeGrafter"/>
</dbReference>
<evidence type="ECO:0000256" key="1">
    <source>
        <dbReference type="ARBA" id="ARBA00022723"/>
    </source>
</evidence>
<dbReference type="AlphaFoldDB" id="A0A8H4J345"/>
<evidence type="ECO:0000259" key="6">
    <source>
        <dbReference type="PROSITE" id="PS51706"/>
    </source>
</evidence>
<keyword evidence="1" id="KW-0479">Metal-binding</keyword>